<accession>A0A840TVR9</accession>
<proteinExistence type="predicted"/>
<evidence type="ECO:0000256" key="1">
    <source>
        <dbReference type="SAM" id="SignalP"/>
    </source>
</evidence>
<organism evidence="2 3">
    <name type="scientific">Rhabdobacter roseus</name>
    <dbReference type="NCBI Taxonomy" id="1655419"/>
    <lineage>
        <taxon>Bacteria</taxon>
        <taxon>Pseudomonadati</taxon>
        <taxon>Bacteroidota</taxon>
        <taxon>Cytophagia</taxon>
        <taxon>Cytophagales</taxon>
        <taxon>Cytophagaceae</taxon>
        <taxon>Rhabdobacter</taxon>
    </lineage>
</organism>
<evidence type="ECO:0000313" key="2">
    <source>
        <dbReference type="EMBL" id="MBB5287005.1"/>
    </source>
</evidence>
<dbReference type="RefSeq" id="WP_184178678.1">
    <property type="nucleotide sequence ID" value="NZ_JACHGF010000013.1"/>
</dbReference>
<evidence type="ECO:0008006" key="4">
    <source>
        <dbReference type="Google" id="ProtNLM"/>
    </source>
</evidence>
<feature type="signal peptide" evidence="1">
    <location>
        <begin position="1"/>
        <end position="24"/>
    </location>
</feature>
<dbReference type="EMBL" id="JACHGF010000013">
    <property type="protein sequence ID" value="MBB5287005.1"/>
    <property type="molecule type" value="Genomic_DNA"/>
</dbReference>
<sequence>MKILVNITLLVLLYVFNGLTTASAQTTPPPFVLKGKVLDKVSGEGVPFASVYLKMGQNGMTTDENGAFTLTVKAFPDTLLVSEVGYEQQKLVIDAKTLPTLTVNLLAVANQLQEVVVMSYRDPGKTLMKMVIAHKKDNDPARLLNFVRNDYMRTELDIENFTTEERRSLLGNIMSVYQKFNADTANTASLPVYFKEEYYKEYHAKANQTDAKYLIAQKNLGLQTDALGAKFDKFNIRPNAYDGVIPILKTSFLGPVSDLGLAFYDYAKPDTLVENGVFTYLLHFSPKHKNENTFEGTLWIESDSYAVKKVEMVTSPTVNLNFIRQLSVKQEFAPIRDSDKGTVWVPVRSRVSLNFENGLGLLGLPGRIDSTGRTVKLMSSSDYSDYKSNVDGIDADNFMGPERTDNTTAYFEDSYRLSALTSRERAIYQTADSLKHNSRFVNTTQFATFLFSGYWDFGNRWRMGPYSSLVSANQTEGVRFRTGLWSMEGVSQKWNFWGYLAYGTRDRRFKEGVGIKYVPDRVNYRKYEISFKNDYDALTDFSDALDNDNVFTLALRKPIPVYQNFLRQVRISHERDLSHDWSSRIFYSYGSITPTFQFSYVPSDDFISPTDPAYALLHTLHNSEAGLTLRYAHNERSVIFNYDKLRIQTRYPIVRLDVSTSVPIYRNTYFDYVKANLSVSQDVPMPLKGSLYYNLSAGKVFGKVPLLLLHIPRGNPYYIADRYAFYGMSPYEFAADRYASLQTRYSLGGLILDRVPLLNKLHLRERLTANLYWGDLTKANTDFNQINAVRTTGRTPYAEAGVGVENIFNFFSIDCIWRLNHLQGADQARITRFGIYTGVKIQF</sequence>
<dbReference type="Gene3D" id="2.60.40.1120">
    <property type="entry name" value="Carboxypeptidase-like, regulatory domain"/>
    <property type="match status" value="1"/>
</dbReference>
<reference evidence="2 3" key="1">
    <citation type="submission" date="2020-08" db="EMBL/GenBank/DDBJ databases">
        <title>Genomic Encyclopedia of Type Strains, Phase IV (KMG-IV): sequencing the most valuable type-strain genomes for metagenomic binning, comparative biology and taxonomic classification.</title>
        <authorList>
            <person name="Goeker M."/>
        </authorList>
    </citation>
    <scope>NUCLEOTIDE SEQUENCE [LARGE SCALE GENOMIC DNA]</scope>
    <source>
        <strain evidence="2 3">DSM 105074</strain>
    </source>
</reference>
<feature type="chain" id="PRO_5032961772" description="Carboxypeptidase-like regulatory domain-containing protein" evidence="1">
    <location>
        <begin position="25"/>
        <end position="843"/>
    </location>
</feature>
<keyword evidence="3" id="KW-1185">Reference proteome</keyword>
<dbReference type="Proteomes" id="UP000557307">
    <property type="component" value="Unassembled WGS sequence"/>
</dbReference>
<protein>
    <recommendedName>
        <fullName evidence="4">Carboxypeptidase-like regulatory domain-containing protein</fullName>
    </recommendedName>
</protein>
<dbReference type="InterPro" id="IPR043741">
    <property type="entry name" value="DUF5686"/>
</dbReference>
<dbReference type="InterPro" id="IPR008969">
    <property type="entry name" value="CarboxyPept-like_regulatory"/>
</dbReference>
<dbReference type="SUPFAM" id="SSF49464">
    <property type="entry name" value="Carboxypeptidase regulatory domain-like"/>
    <property type="match status" value="1"/>
</dbReference>
<dbReference type="Pfam" id="PF13715">
    <property type="entry name" value="CarbopepD_reg_2"/>
    <property type="match status" value="1"/>
</dbReference>
<keyword evidence="1" id="KW-0732">Signal</keyword>
<comment type="caution">
    <text evidence="2">The sequence shown here is derived from an EMBL/GenBank/DDBJ whole genome shotgun (WGS) entry which is preliminary data.</text>
</comment>
<dbReference type="AlphaFoldDB" id="A0A840TVR9"/>
<dbReference type="Pfam" id="PF18939">
    <property type="entry name" value="DUF5686"/>
    <property type="match status" value="1"/>
</dbReference>
<name>A0A840TVR9_9BACT</name>
<evidence type="ECO:0000313" key="3">
    <source>
        <dbReference type="Proteomes" id="UP000557307"/>
    </source>
</evidence>
<gene>
    <name evidence="2" type="ORF">HNQ92_005167</name>
</gene>